<dbReference type="GO" id="GO:0032259">
    <property type="term" value="P:methylation"/>
    <property type="evidence" value="ECO:0007669"/>
    <property type="project" value="UniProtKB-KW"/>
</dbReference>
<evidence type="ECO:0000259" key="12">
    <source>
        <dbReference type="PROSITE" id="PS50123"/>
    </source>
</evidence>
<proteinExistence type="predicted"/>
<feature type="domain" description="CheR-type methyltransferase" evidence="12">
    <location>
        <begin position="204"/>
        <end position="467"/>
    </location>
</feature>
<dbReference type="PRINTS" id="PR00996">
    <property type="entry name" value="CHERMTFRASE"/>
</dbReference>
<dbReference type="InterPro" id="IPR036804">
    <property type="entry name" value="CheR_N_sf"/>
</dbReference>
<feature type="domain" description="PAS" evidence="9">
    <location>
        <begin position="850"/>
        <end position="893"/>
    </location>
</feature>
<keyword evidence="3 13" id="KW-0489">Methyltransferase</keyword>
<comment type="caution">
    <text evidence="13">The sequence shown here is derived from an EMBL/GenBank/DDBJ whole genome shotgun (WGS) entry which is preliminary data.</text>
</comment>
<dbReference type="Gene3D" id="1.10.155.10">
    <property type="entry name" value="Chemotaxis receptor methyltransferase CheR, N-terminal domain"/>
    <property type="match status" value="1"/>
</dbReference>
<dbReference type="InterPro" id="IPR036890">
    <property type="entry name" value="HATPase_C_sf"/>
</dbReference>
<evidence type="ECO:0000256" key="3">
    <source>
        <dbReference type="ARBA" id="ARBA00022603"/>
    </source>
</evidence>
<keyword evidence="14" id="KW-1185">Reference proteome</keyword>
<dbReference type="PROSITE" id="PS50109">
    <property type="entry name" value="HIS_KIN"/>
    <property type="match status" value="1"/>
</dbReference>
<feature type="active site" evidence="6">
    <location>
        <position position="13"/>
    </location>
</feature>
<evidence type="ECO:0000256" key="5">
    <source>
        <dbReference type="ARBA" id="ARBA00022691"/>
    </source>
</evidence>
<dbReference type="Pfam" id="PF01339">
    <property type="entry name" value="CheB_methylest"/>
    <property type="match status" value="1"/>
</dbReference>
<comment type="catalytic activity">
    <reaction evidence="1">
        <text>ATP + protein L-histidine = ADP + protein N-phospho-L-histidine.</text>
        <dbReference type="EC" id="2.7.13.3"/>
    </reaction>
</comment>
<dbReference type="InterPro" id="IPR000780">
    <property type="entry name" value="CheR_MeTrfase"/>
</dbReference>
<sequence length="1339" mass="152594">MNKNFPIIGIGASAGGLEPLELFFESVGKQKGYAYVIIQHLAPNHKSLMDELLSRYTHFPIEVIAHETKIHVDHIYLNPPKKFVEIRNGRFLLREKEDRKLSFPISTFFKSLAAYGKEKAAAIVVSGTGSDGSEGIKYIKEGGGLVIAQLPETAKFDGMPRNAIHTNSVDKICEVSQMPDEIRKFFNYDSKKAGSAIDPKSQSEKLSAILDLVNKDTGVSFADYKFSTIYRRTVRRMGVLGLSDMDEYYRYLDKNSPESHQLASELLIGVTRFFRDEDAFEELKREVIPRIIAANSDNKSIRIWVPACSTGEEAYSIAMLLNDYMRSNKVHYDVVIFATDLNKESIKFAGNRIFPESIATELPPEYLKSYFKPQKRGYSVINEIREMIVFSVHNLVQDPPFGKIDLISCRNFLIYLNSAIQNKLFGLFQYALNRDGFLFLGSSESLGRMSDQFLERSARYKIYQNANKKKHGSPIRLSNKPGIEKLLSRNENGRSGSIAKQPSSQSRGMLHEVQEAIIQEFVPDTIVFNEDFDLVHTTGKVIRWIKLPQGVINTNVLRMLPPQLALSVELMTGKVINSEEPAILQNIALDEELKEFYISNENGFLEIEIRKLNAKHPTGLFAATFKVNEDQSPGQKFEVNLGEASIEKISRLERDLRVNQENLQTTIEELESSNEELQASNEELQSSNEELESVNEELYTVNAEYMEKVEELSESNNDLNNLIQSTDIAILFLDNNLTVRKFTPAVKKILSLVPEDIGRHISNFRTKVQLDGFIQKVELVYKDLTPFETTVKGGTNQTLALKITPFLNSKSQVQGVVITFFDISAIFDAKQRISEYHKELENAEVKYLEQHALFELIAKNSSHIICIHDLDGQIEFVSPSVFDLTGIMQKEVLLNGLPAYFPRERDKKQWNTALNSLREGNGSKIIKYKLKRPDDQISWFESNFNVVTDELGNPVKIISNNRDITSRIHIERELEQLSKIISHTHINIVITDTEGRITYANRAFERLTGYSESELLGRVPGELLQGAETSAKTVRNMQTAIANQTGFKTEIINYTKEGQKYWVSIHCEPLFDNDDQDNELIGFIAIQHEASLELDYKFQIQKLNNILKEKNIKLEESNQKLDEFAYIVSHDLKAPLRNINSMIALIEKKRETTASENLDKYFHVMSKAVWEMSRMIESLLEYSRTGRLDEQLEEINISDFENQLLTIFSAEIFDMGGQISCDIPMKKIKVYPILFKRLFTNLLSNAIKYRGDDSPVISISAVEKEDLFFFAIKDNGMGIPSEQFESIFKIFRSLKQDVDNNGIGLAVCKTIVELHEGRIWIESEPGKGSTFYFTIKKFQ</sequence>
<dbReference type="InterPro" id="IPR000014">
    <property type="entry name" value="PAS"/>
</dbReference>
<dbReference type="GO" id="GO:0008168">
    <property type="term" value="F:methyltransferase activity"/>
    <property type="evidence" value="ECO:0007669"/>
    <property type="project" value="UniProtKB-KW"/>
</dbReference>
<name>A0ABT8CEW5_9BACT</name>
<dbReference type="InterPro" id="IPR003594">
    <property type="entry name" value="HATPase_dom"/>
</dbReference>
<dbReference type="PANTHER" id="PTHR24422:SF27">
    <property type="entry name" value="PROTEIN-GLUTAMATE O-METHYLTRANSFERASE"/>
    <property type="match status" value="1"/>
</dbReference>
<dbReference type="EMBL" id="JAUFQS010000047">
    <property type="protein sequence ID" value="MDN3690133.1"/>
    <property type="molecule type" value="Genomic_DNA"/>
</dbReference>
<dbReference type="NCBIfam" id="TIGR00229">
    <property type="entry name" value="sensory_box"/>
    <property type="match status" value="2"/>
</dbReference>
<dbReference type="Pfam" id="PF13426">
    <property type="entry name" value="PAS_9"/>
    <property type="match status" value="1"/>
</dbReference>
<dbReference type="RefSeq" id="WP_163383358.1">
    <property type="nucleotide sequence ID" value="NZ_JAUFQS010000047.1"/>
</dbReference>
<feature type="domain" description="PAC" evidence="10">
    <location>
        <begin position="924"/>
        <end position="976"/>
    </location>
</feature>
<evidence type="ECO:0000259" key="8">
    <source>
        <dbReference type="PROSITE" id="PS50109"/>
    </source>
</evidence>
<dbReference type="Gene3D" id="1.10.287.130">
    <property type="match status" value="1"/>
</dbReference>
<dbReference type="CDD" id="cd16434">
    <property type="entry name" value="CheB-CheR_fusion"/>
    <property type="match status" value="1"/>
</dbReference>
<organism evidence="13 14">
    <name type="scientific">Cyclobacterium jeungdonense</name>
    <dbReference type="NCBI Taxonomy" id="708087"/>
    <lineage>
        <taxon>Bacteria</taxon>
        <taxon>Pseudomonadati</taxon>
        <taxon>Bacteroidota</taxon>
        <taxon>Cytophagia</taxon>
        <taxon>Cytophagales</taxon>
        <taxon>Cyclobacteriaceae</taxon>
        <taxon>Cyclobacterium</taxon>
    </lineage>
</organism>
<evidence type="ECO:0000259" key="9">
    <source>
        <dbReference type="PROSITE" id="PS50112"/>
    </source>
</evidence>
<dbReference type="SMART" id="SM00388">
    <property type="entry name" value="HisKA"/>
    <property type="match status" value="1"/>
</dbReference>
<evidence type="ECO:0000256" key="4">
    <source>
        <dbReference type="ARBA" id="ARBA00022679"/>
    </source>
</evidence>
<dbReference type="InterPro" id="IPR001610">
    <property type="entry name" value="PAC"/>
</dbReference>
<dbReference type="InterPro" id="IPR036097">
    <property type="entry name" value="HisK_dim/P_sf"/>
</dbReference>
<comment type="catalytic activity">
    <reaction evidence="2">
        <text>L-glutamyl-[protein] + S-adenosyl-L-methionine = [protein]-L-glutamate 5-O-methyl ester + S-adenosyl-L-homocysteine</text>
        <dbReference type="Rhea" id="RHEA:24452"/>
        <dbReference type="Rhea" id="RHEA-COMP:10208"/>
        <dbReference type="Rhea" id="RHEA-COMP:10311"/>
        <dbReference type="ChEBI" id="CHEBI:29973"/>
        <dbReference type="ChEBI" id="CHEBI:57856"/>
        <dbReference type="ChEBI" id="CHEBI:59789"/>
        <dbReference type="ChEBI" id="CHEBI:82795"/>
        <dbReference type="EC" id="2.1.1.80"/>
    </reaction>
</comment>
<dbReference type="SUPFAM" id="SSF55874">
    <property type="entry name" value="ATPase domain of HSP90 chaperone/DNA topoisomerase II/histidine kinase"/>
    <property type="match status" value="1"/>
</dbReference>
<dbReference type="SUPFAM" id="SSF47757">
    <property type="entry name" value="Chemotaxis receptor methyltransferase CheR, N-terminal domain"/>
    <property type="match status" value="1"/>
</dbReference>
<dbReference type="InterPro" id="IPR035965">
    <property type="entry name" value="PAS-like_dom_sf"/>
</dbReference>
<evidence type="ECO:0000256" key="6">
    <source>
        <dbReference type="PROSITE-ProRule" id="PRU00050"/>
    </source>
</evidence>
<evidence type="ECO:0000259" key="10">
    <source>
        <dbReference type="PROSITE" id="PS50113"/>
    </source>
</evidence>
<dbReference type="PROSITE" id="PS50112">
    <property type="entry name" value="PAS"/>
    <property type="match status" value="2"/>
</dbReference>
<dbReference type="PROSITE" id="PS50113">
    <property type="entry name" value="PAC"/>
    <property type="match status" value="1"/>
</dbReference>
<keyword evidence="6" id="KW-0145">Chemotaxis</keyword>
<evidence type="ECO:0000256" key="7">
    <source>
        <dbReference type="SAM" id="MobiDB-lite"/>
    </source>
</evidence>
<dbReference type="SMART" id="SM00387">
    <property type="entry name" value="HATPase_c"/>
    <property type="match status" value="1"/>
</dbReference>
<feature type="domain" description="Histidine kinase" evidence="8">
    <location>
        <begin position="1127"/>
        <end position="1339"/>
    </location>
</feature>
<dbReference type="InterPro" id="IPR000700">
    <property type="entry name" value="PAS-assoc_C"/>
</dbReference>
<dbReference type="Gene3D" id="3.30.565.10">
    <property type="entry name" value="Histidine kinase-like ATPase, C-terminal domain"/>
    <property type="match status" value="1"/>
</dbReference>
<dbReference type="SUPFAM" id="SSF55785">
    <property type="entry name" value="PYP-like sensor domain (PAS domain)"/>
    <property type="match status" value="3"/>
</dbReference>
<dbReference type="InterPro" id="IPR035909">
    <property type="entry name" value="CheB_C"/>
</dbReference>
<dbReference type="Proteomes" id="UP001236663">
    <property type="component" value="Unassembled WGS sequence"/>
</dbReference>
<evidence type="ECO:0000313" key="13">
    <source>
        <dbReference type="EMBL" id="MDN3690133.1"/>
    </source>
</evidence>
<dbReference type="Pfam" id="PF00512">
    <property type="entry name" value="HisKA"/>
    <property type="match status" value="1"/>
</dbReference>
<evidence type="ECO:0000256" key="2">
    <source>
        <dbReference type="ARBA" id="ARBA00001541"/>
    </source>
</evidence>
<dbReference type="CDD" id="cd00130">
    <property type="entry name" value="PAS"/>
    <property type="match status" value="2"/>
</dbReference>
<dbReference type="PANTHER" id="PTHR24422">
    <property type="entry name" value="CHEMOTAXIS PROTEIN METHYLTRANSFERASE"/>
    <property type="match status" value="1"/>
</dbReference>
<gene>
    <name evidence="13" type="ORF">QWZ15_20095</name>
</gene>
<dbReference type="Gene3D" id="3.40.50.180">
    <property type="entry name" value="Methylesterase CheB, C-terminal domain"/>
    <property type="match status" value="1"/>
</dbReference>
<keyword evidence="5" id="KW-0949">S-adenosyl-L-methionine</keyword>
<keyword evidence="6" id="KW-0378">Hydrolase</keyword>
<dbReference type="SUPFAM" id="SSF52738">
    <property type="entry name" value="Methylesterase CheB, C-terminal domain"/>
    <property type="match status" value="1"/>
</dbReference>
<dbReference type="InterPro" id="IPR050903">
    <property type="entry name" value="Bact_Chemotaxis_MeTrfase"/>
</dbReference>
<dbReference type="SMART" id="SM00138">
    <property type="entry name" value="MeTrc"/>
    <property type="match status" value="1"/>
</dbReference>
<keyword evidence="4" id="KW-0808">Transferase</keyword>
<dbReference type="PROSITE" id="PS50122">
    <property type="entry name" value="CHEB"/>
    <property type="match status" value="1"/>
</dbReference>
<dbReference type="InterPro" id="IPR022642">
    <property type="entry name" value="CheR_C"/>
</dbReference>
<dbReference type="Pfam" id="PF02518">
    <property type="entry name" value="HATPase_c"/>
    <property type="match status" value="1"/>
</dbReference>
<reference evidence="14" key="1">
    <citation type="journal article" date="2019" name="Int. J. Syst. Evol. Microbiol.">
        <title>The Global Catalogue of Microorganisms (GCM) 10K type strain sequencing project: providing services to taxonomists for standard genome sequencing and annotation.</title>
        <authorList>
            <consortium name="The Broad Institute Genomics Platform"/>
            <consortium name="The Broad Institute Genome Sequencing Center for Infectious Disease"/>
            <person name="Wu L."/>
            <person name="Ma J."/>
        </authorList>
    </citation>
    <scope>NUCLEOTIDE SEQUENCE [LARGE SCALE GENOMIC DNA]</scope>
    <source>
        <strain evidence="14">CECT 7706</strain>
    </source>
</reference>
<dbReference type="SUPFAM" id="SSF47384">
    <property type="entry name" value="Homodimeric domain of signal transducing histidine kinase"/>
    <property type="match status" value="1"/>
</dbReference>
<protein>
    <submittedName>
        <fullName evidence="13">CheR family methyltransferase</fullName>
    </submittedName>
</protein>
<dbReference type="Pfam" id="PF03705">
    <property type="entry name" value="CheR_N"/>
    <property type="match status" value="1"/>
</dbReference>
<dbReference type="SMART" id="SM00086">
    <property type="entry name" value="PAC"/>
    <property type="match status" value="3"/>
</dbReference>
<feature type="active site" evidence="6">
    <location>
        <position position="131"/>
    </location>
</feature>
<evidence type="ECO:0000256" key="1">
    <source>
        <dbReference type="ARBA" id="ARBA00000085"/>
    </source>
</evidence>
<evidence type="ECO:0000259" key="11">
    <source>
        <dbReference type="PROSITE" id="PS50122"/>
    </source>
</evidence>
<dbReference type="Pfam" id="PF00989">
    <property type="entry name" value="PAS"/>
    <property type="match status" value="1"/>
</dbReference>
<dbReference type="Gene3D" id="3.30.450.20">
    <property type="entry name" value="PAS domain"/>
    <property type="match status" value="3"/>
</dbReference>
<feature type="active site" evidence="6">
    <location>
        <position position="40"/>
    </location>
</feature>
<dbReference type="Pfam" id="PF01739">
    <property type="entry name" value="CheR"/>
    <property type="match status" value="1"/>
</dbReference>
<dbReference type="InterPro" id="IPR029063">
    <property type="entry name" value="SAM-dependent_MTases_sf"/>
</dbReference>
<dbReference type="PROSITE" id="PS50123">
    <property type="entry name" value="CHER"/>
    <property type="match status" value="1"/>
</dbReference>
<dbReference type="SMART" id="SM00091">
    <property type="entry name" value="PAS"/>
    <property type="match status" value="3"/>
</dbReference>
<dbReference type="Gene3D" id="3.40.50.150">
    <property type="entry name" value="Vaccinia Virus protein VP39"/>
    <property type="match status" value="1"/>
</dbReference>
<feature type="domain" description="PAS" evidence="9">
    <location>
        <begin position="973"/>
        <end position="1044"/>
    </location>
</feature>
<dbReference type="InterPro" id="IPR000673">
    <property type="entry name" value="Sig_transdc_resp-reg_Me-estase"/>
</dbReference>
<accession>A0ABT8CEW5</accession>
<feature type="domain" description="CheB-type methylesterase" evidence="11">
    <location>
        <begin position="1"/>
        <end position="189"/>
    </location>
</feature>
<dbReference type="InterPro" id="IPR003661">
    <property type="entry name" value="HisK_dim/P_dom"/>
</dbReference>
<dbReference type="Pfam" id="PF13596">
    <property type="entry name" value="PAS_10"/>
    <property type="match status" value="1"/>
</dbReference>
<feature type="region of interest" description="Disordered" evidence="7">
    <location>
        <begin position="671"/>
        <end position="692"/>
    </location>
</feature>
<dbReference type="SUPFAM" id="SSF53335">
    <property type="entry name" value="S-adenosyl-L-methionine-dependent methyltransferases"/>
    <property type="match status" value="1"/>
</dbReference>
<dbReference type="InterPro" id="IPR013767">
    <property type="entry name" value="PAS_fold"/>
</dbReference>
<evidence type="ECO:0000313" key="14">
    <source>
        <dbReference type="Proteomes" id="UP001236663"/>
    </source>
</evidence>
<dbReference type="InterPro" id="IPR005467">
    <property type="entry name" value="His_kinase_dom"/>
</dbReference>
<dbReference type="CDD" id="cd00082">
    <property type="entry name" value="HisKA"/>
    <property type="match status" value="1"/>
</dbReference>
<dbReference type="InterPro" id="IPR022641">
    <property type="entry name" value="CheR_N"/>
</dbReference>